<dbReference type="InterPro" id="IPR050143">
    <property type="entry name" value="TRIM/RBCC"/>
</dbReference>
<dbReference type="Gene3D" id="3.30.160.60">
    <property type="entry name" value="Classic Zinc Finger"/>
    <property type="match status" value="1"/>
</dbReference>
<dbReference type="Pfam" id="PF13445">
    <property type="entry name" value="zf-RING_UBOX"/>
    <property type="match status" value="1"/>
</dbReference>
<dbReference type="InterPro" id="IPR013083">
    <property type="entry name" value="Znf_RING/FYVE/PHD"/>
</dbReference>
<dbReference type="PROSITE" id="PS50089">
    <property type="entry name" value="ZF_RING_2"/>
    <property type="match status" value="1"/>
</dbReference>
<evidence type="ECO:0008006" key="10">
    <source>
        <dbReference type="Google" id="ProtNLM"/>
    </source>
</evidence>
<dbReference type="PROSITE" id="PS50188">
    <property type="entry name" value="B302_SPRY"/>
    <property type="match status" value="1"/>
</dbReference>
<name>A0A5N5Q4Y6_PANHP</name>
<dbReference type="SMART" id="SM00336">
    <property type="entry name" value="BBOX"/>
    <property type="match status" value="1"/>
</dbReference>
<dbReference type="InterPro" id="IPR043136">
    <property type="entry name" value="B30.2/SPRY_sf"/>
</dbReference>
<dbReference type="InterPro" id="IPR001870">
    <property type="entry name" value="B30.2/SPRY"/>
</dbReference>
<evidence type="ECO:0000259" key="6">
    <source>
        <dbReference type="PROSITE" id="PS50119"/>
    </source>
</evidence>
<dbReference type="InterPro" id="IPR001841">
    <property type="entry name" value="Znf_RING"/>
</dbReference>
<dbReference type="SUPFAM" id="SSF57845">
    <property type="entry name" value="B-box zinc-binding domain"/>
    <property type="match status" value="1"/>
</dbReference>
<sequence length="500" mass="56876">MASQLSWQIKCSICLRDFTDPVMLPCQHSFCRECITGHMHGSKGQSFCPECRRPYTAKDLHSNRLLRNMTGAVRQHLTAQQVQTDTSSTEAPQALNDMLMCADHDEKLKLFCETDQKLLCVVCRDGDKHRGHHFKPVKEAARIIEGTLKGAVGFLNKENGRLNDMTQKQATEVTKTQMRSKQLSAQISAQFEEMHRFLKKKEEEIKKQLETQEQDAVTAMCKNTSIINNKLMDGKELECIFQSALDINQPDLFLQWWNEKGFPVTERMKIKHNLNPDVKYESWVKGLNVIPHSLFLGPYETHLQFFVWKAMLGAVKPVPEILRIMDPGDSYLKVSPGKSSVRQADRQSSYYKDYNPGVISEQKFQSGQHYWELDVGNKLDWSIGVKTEVEKTSKKQSIKSNDSNAVYLHLKNGKGYTLSSNGNELPIVVKRKPCKIGLYLDCDRKQISFYDADIMTQILITSYKSALPCSIILFPGVYLDGTNNDPVTVCSYESNSAHSP</sequence>
<dbReference type="Gene3D" id="3.30.40.10">
    <property type="entry name" value="Zinc/RING finger domain, C3HC4 (zinc finger)"/>
    <property type="match status" value="1"/>
</dbReference>
<dbReference type="EMBL" id="VFJC01000002">
    <property type="protein sequence ID" value="KAB5587100.1"/>
    <property type="molecule type" value="Genomic_DNA"/>
</dbReference>
<dbReference type="PROSITE" id="PS50119">
    <property type="entry name" value="ZF_BBOX"/>
    <property type="match status" value="1"/>
</dbReference>
<evidence type="ECO:0000259" key="7">
    <source>
        <dbReference type="PROSITE" id="PS50188"/>
    </source>
</evidence>
<dbReference type="PANTHER" id="PTHR24103">
    <property type="entry name" value="E3 UBIQUITIN-PROTEIN LIGASE TRIM"/>
    <property type="match status" value="1"/>
</dbReference>
<dbReference type="InterPro" id="IPR003877">
    <property type="entry name" value="SPRY_dom"/>
</dbReference>
<dbReference type="CDD" id="cd19800">
    <property type="entry name" value="Bbox2_xNF7-like"/>
    <property type="match status" value="1"/>
</dbReference>
<organism evidence="8 9">
    <name type="scientific">Pangasianodon hypophthalmus</name>
    <name type="common">Striped catfish</name>
    <name type="synonym">Helicophagus hypophthalmus</name>
    <dbReference type="NCBI Taxonomy" id="310915"/>
    <lineage>
        <taxon>Eukaryota</taxon>
        <taxon>Metazoa</taxon>
        <taxon>Chordata</taxon>
        <taxon>Craniata</taxon>
        <taxon>Vertebrata</taxon>
        <taxon>Euteleostomi</taxon>
        <taxon>Actinopterygii</taxon>
        <taxon>Neopterygii</taxon>
        <taxon>Teleostei</taxon>
        <taxon>Ostariophysi</taxon>
        <taxon>Siluriformes</taxon>
        <taxon>Pangasiidae</taxon>
        <taxon>Pangasianodon</taxon>
    </lineage>
</organism>
<dbReference type="SMART" id="SM00449">
    <property type="entry name" value="SPRY"/>
    <property type="match status" value="1"/>
</dbReference>
<evidence type="ECO:0000256" key="2">
    <source>
        <dbReference type="ARBA" id="ARBA00022771"/>
    </source>
</evidence>
<evidence type="ECO:0000256" key="4">
    <source>
        <dbReference type="PROSITE-ProRule" id="PRU00024"/>
    </source>
</evidence>
<dbReference type="SUPFAM" id="SSF57850">
    <property type="entry name" value="RING/U-box"/>
    <property type="match status" value="1"/>
</dbReference>
<protein>
    <recommendedName>
        <fullName evidence="10">RING-type E3 ubiquitin transferase</fullName>
    </recommendedName>
</protein>
<keyword evidence="1" id="KW-0479">Metal-binding</keyword>
<evidence type="ECO:0000313" key="8">
    <source>
        <dbReference type="EMBL" id="KAB5587100.1"/>
    </source>
</evidence>
<evidence type="ECO:0000313" key="9">
    <source>
        <dbReference type="Proteomes" id="UP000327468"/>
    </source>
</evidence>
<feature type="domain" description="RING-type" evidence="5">
    <location>
        <begin position="11"/>
        <end position="52"/>
    </location>
</feature>
<dbReference type="InterPro" id="IPR013320">
    <property type="entry name" value="ConA-like_dom_sf"/>
</dbReference>
<dbReference type="InterPro" id="IPR017907">
    <property type="entry name" value="Znf_RING_CS"/>
</dbReference>
<accession>A0A5N5Q4Y6</accession>
<dbReference type="InterPro" id="IPR000315">
    <property type="entry name" value="Znf_B-box"/>
</dbReference>
<keyword evidence="9" id="KW-1185">Reference proteome</keyword>
<proteinExistence type="predicted"/>
<gene>
    <name evidence="8" type="ORF">PHYPO_G00009030</name>
</gene>
<dbReference type="Gene3D" id="2.60.120.920">
    <property type="match status" value="1"/>
</dbReference>
<feature type="domain" description="B box-type" evidence="6">
    <location>
        <begin position="96"/>
        <end position="137"/>
    </location>
</feature>
<dbReference type="Pfam" id="PF00643">
    <property type="entry name" value="zf-B_box"/>
    <property type="match status" value="1"/>
</dbReference>
<keyword evidence="3" id="KW-0862">Zinc</keyword>
<dbReference type="InterPro" id="IPR027370">
    <property type="entry name" value="Znf-RING_euk"/>
</dbReference>
<evidence type="ECO:0000259" key="5">
    <source>
        <dbReference type="PROSITE" id="PS50089"/>
    </source>
</evidence>
<dbReference type="SUPFAM" id="SSF49899">
    <property type="entry name" value="Concanavalin A-like lectins/glucanases"/>
    <property type="match status" value="1"/>
</dbReference>
<dbReference type="GO" id="GO:0008270">
    <property type="term" value="F:zinc ion binding"/>
    <property type="evidence" value="ECO:0007669"/>
    <property type="project" value="UniProtKB-KW"/>
</dbReference>
<dbReference type="AlphaFoldDB" id="A0A5N5Q4Y6"/>
<dbReference type="SMART" id="SM00184">
    <property type="entry name" value="RING"/>
    <property type="match status" value="1"/>
</dbReference>
<keyword evidence="2 4" id="KW-0863">Zinc-finger</keyword>
<reference evidence="8 9" key="1">
    <citation type="submission" date="2019-06" db="EMBL/GenBank/DDBJ databases">
        <title>A chromosome-scale genome assembly of the striped catfish, Pangasianodon hypophthalmus.</title>
        <authorList>
            <person name="Wen M."/>
            <person name="Zahm M."/>
            <person name="Roques C."/>
            <person name="Cabau C."/>
            <person name="Klopp C."/>
            <person name="Donnadieu C."/>
            <person name="Jouanno E."/>
            <person name="Avarre J.-C."/>
            <person name="Campet M."/>
            <person name="Ha T.T.T."/>
            <person name="Dugue R."/>
            <person name="Lampietro C."/>
            <person name="Louis A."/>
            <person name="Herpin A."/>
            <person name="Echchiki A."/>
            <person name="Berthelot C."/>
            <person name="Parey E."/>
            <person name="Roest-Crollius H."/>
            <person name="Braasch I."/>
            <person name="Postlethwait J."/>
            <person name="Bobe J."/>
            <person name="Montfort J."/>
            <person name="Bouchez O."/>
            <person name="Begum T."/>
            <person name="Schartl M."/>
            <person name="Guiguen Y."/>
        </authorList>
    </citation>
    <scope>NUCLEOTIDE SEQUENCE [LARGE SCALE GENOMIC DNA]</scope>
    <source>
        <strain evidence="8 9">Indonesia</strain>
        <tissue evidence="8">Blood</tissue>
    </source>
</reference>
<dbReference type="PROSITE" id="PS00518">
    <property type="entry name" value="ZF_RING_1"/>
    <property type="match status" value="1"/>
</dbReference>
<evidence type="ECO:0000256" key="1">
    <source>
        <dbReference type="ARBA" id="ARBA00022723"/>
    </source>
</evidence>
<dbReference type="Proteomes" id="UP000327468">
    <property type="component" value="Chromosome 1"/>
</dbReference>
<feature type="domain" description="B30.2/SPRY" evidence="7">
    <location>
        <begin position="300"/>
        <end position="496"/>
    </location>
</feature>
<dbReference type="Pfam" id="PF00622">
    <property type="entry name" value="SPRY"/>
    <property type="match status" value="1"/>
</dbReference>
<comment type="caution">
    <text evidence="8">The sequence shown here is derived from an EMBL/GenBank/DDBJ whole genome shotgun (WGS) entry which is preliminary data.</text>
</comment>
<evidence type="ECO:0000256" key="3">
    <source>
        <dbReference type="ARBA" id="ARBA00022833"/>
    </source>
</evidence>